<dbReference type="EC" id="2.1.1.185" evidence="5"/>
<proteinExistence type="predicted"/>
<dbReference type="InterPro" id="IPR004441">
    <property type="entry name" value="rRNA_MeTrfase_TrmH"/>
</dbReference>
<gene>
    <name evidence="5" type="primary">rlmB_2</name>
    <name evidence="5" type="ORF">KOR42_32350</name>
</gene>
<organism evidence="5 6">
    <name type="scientific">Thalassoglobus neptunius</name>
    <dbReference type="NCBI Taxonomy" id="1938619"/>
    <lineage>
        <taxon>Bacteria</taxon>
        <taxon>Pseudomonadati</taxon>
        <taxon>Planctomycetota</taxon>
        <taxon>Planctomycetia</taxon>
        <taxon>Planctomycetales</taxon>
        <taxon>Planctomycetaceae</taxon>
        <taxon>Thalassoglobus</taxon>
    </lineage>
</organism>
<dbReference type="GO" id="GO:0008173">
    <property type="term" value="F:RNA methyltransferase activity"/>
    <property type="evidence" value="ECO:0007669"/>
    <property type="project" value="InterPro"/>
</dbReference>
<keyword evidence="1 5" id="KW-0489">Methyltransferase</keyword>
<dbReference type="PANTHER" id="PTHR46429">
    <property type="entry name" value="23S RRNA (GUANOSINE-2'-O-)-METHYLTRANSFERASE RLMB"/>
    <property type="match status" value="1"/>
</dbReference>
<dbReference type="GO" id="GO:0006396">
    <property type="term" value="P:RNA processing"/>
    <property type="evidence" value="ECO:0007669"/>
    <property type="project" value="InterPro"/>
</dbReference>
<dbReference type="InterPro" id="IPR001537">
    <property type="entry name" value="SpoU_MeTrfase"/>
</dbReference>
<name>A0A5C5WQ58_9PLAN</name>
<sequence length="242" mass="26363">MTTLKLMNPHSVLATLEHRPHDVLEVHASRTRSNESWKLVANVAADQGISVQEPAQRGRQRGRDESGRVGTTYAVIRPKAASTLKDLFSDSSPQGLWLMMDRLQDPHNVGAVFRSAGFFGVKGVILTQDKSAPLTGTVYDVAAGGMESVPHVIQTNLVRAIQEAKKCDMWVLGSSEHAEMPLSEVDRDRRWLLVIGSEEKGLRRLTLENCDQVCQIPPRGSVTSLNVSVAAGLMIASLSPSS</sequence>
<evidence type="ECO:0000256" key="3">
    <source>
        <dbReference type="SAM" id="MobiDB-lite"/>
    </source>
</evidence>
<dbReference type="CDD" id="cd18103">
    <property type="entry name" value="SpoU-like_RlmB"/>
    <property type="match status" value="1"/>
</dbReference>
<dbReference type="GO" id="GO:0032259">
    <property type="term" value="P:methylation"/>
    <property type="evidence" value="ECO:0007669"/>
    <property type="project" value="UniProtKB-KW"/>
</dbReference>
<reference evidence="5 6" key="1">
    <citation type="submission" date="2019-02" db="EMBL/GenBank/DDBJ databases">
        <title>Deep-cultivation of Planctomycetes and their phenomic and genomic characterization uncovers novel biology.</title>
        <authorList>
            <person name="Wiegand S."/>
            <person name="Jogler M."/>
            <person name="Boedeker C."/>
            <person name="Pinto D."/>
            <person name="Vollmers J."/>
            <person name="Rivas-Marin E."/>
            <person name="Kohn T."/>
            <person name="Peeters S.H."/>
            <person name="Heuer A."/>
            <person name="Rast P."/>
            <person name="Oberbeckmann S."/>
            <person name="Bunk B."/>
            <person name="Jeske O."/>
            <person name="Meyerdierks A."/>
            <person name="Storesund J.E."/>
            <person name="Kallscheuer N."/>
            <person name="Luecker S."/>
            <person name="Lage O.M."/>
            <person name="Pohl T."/>
            <person name="Merkel B.J."/>
            <person name="Hornburger P."/>
            <person name="Mueller R.-W."/>
            <person name="Bruemmer F."/>
            <person name="Labrenz M."/>
            <person name="Spormann A.M."/>
            <person name="Op Den Camp H."/>
            <person name="Overmann J."/>
            <person name="Amann R."/>
            <person name="Jetten M.S.M."/>
            <person name="Mascher T."/>
            <person name="Medema M.H."/>
            <person name="Devos D.P."/>
            <person name="Kaster A.-K."/>
            <person name="Ovreas L."/>
            <person name="Rohde M."/>
            <person name="Galperin M.Y."/>
            <person name="Jogler C."/>
        </authorList>
    </citation>
    <scope>NUCLEOTIDE SEQUENCE [LARGE SCALE GENOMIC DNA]</scope>
    <source>
        <strain evidence="5 6">KOR42</strain>
    </source>
</reference>
<evidence type="ECO:0000259" key="4">
    <source>
        <dbReference type="Pfam" id="PF00588"/>
    </source>
</evidence>
<keyword evidence="2 5" id="KW-0808">Transferase</keyword>
<comment type="caution">
    <text evidence="5">The sequence shown here is derived from an EMBL/GenBank/DDBJ whole genome shotgun (WGS) entry which is preliminary data.</text>
</comment>
<dbReference type="EMBL" id="SIHI01000009">
    <property type="protein sequence ID" value="TWT51952.1"/>
    <property type="molecule type" value="Genomic_DNA"/>
</dbReference>
<protein>
    <submittedName>
        <fullName evidence="5">23S rRNA (Guanosine-2'-O-)-methyltransferase RlmB</fullName>
        <ecNumber evidence="5">2.1.1.185</ecNumber>
    </submittedName>
</protein>
<dbReference type="InterPro" id="IPR029028">
    <property type="entry name" value="Alpha/beta_knot_MTases"/>
</dbReference>
<evidence type="ECO:0000313" key="5">
    <source>
        <dbReference type="EMBL" id="TWT51952.1"/>
    </source>
</evidence>
<evidence type="ECO:0000313" key="6">
    <source>
        <dbReference type="Proteomes" id="UP000317243"/>
    </source>
</evidence>
<dbReference type="GO" id="GO:0003723">
    <property type="term" value="F:RNA binding"/>
    <property type="evidence" value="ECO:0007669"/>
    <property type="project" value="InterPro"/>
</dbReference>
<dbReference type="InterPro" id="IPR029026">
    <property type="entry name" value="tRNA_m1G_MTases_N"/>
</dbReference>
<feature type="region of interest" description="Disordered" evidence="3">
    <location>
        <begin position="48"/>
        <end position="70"/>
    </location>
</feature>
<dbReference type="OrthoDB" id="9794400at2"/>
<dbReference type="AlphaFoldDB" id="A0A5C5WQ58"/>
<dbReference type="SUPFAM" id="SSF75217">
    <property type="entry name" value="alpha/beta knot"/>
    <property type="match status" value="1"/>
</dbReference>
<keyword evidence="6" id="KW-1185">Reference proteome</keyword>
<feature type="domain" description="tRNA/rRNA methyltransferase SpoU type" evidence="4">
    <location>
        <begin position="96"/>
        <end position="235"/>
    </location>
</feature>
<dbReference type="Gene3D" id="3.40.1280.10">
    <property type="match status" value="1"/>
</dbReference>
<evidence type="ECO:0000256" key="1">
    <source>
        <dbReference type="ARBA" id="ARBA00022603"/>
    </source>
</evidence>
<dbReference type="Pfam" id="PF00588">
    <property type="entry name" value="SpoU_methylase"/>
    <property type="match status" value="1"/>
</dbReference>
<accession>A0A5C5WQ58</accession>
<dbReference type="Proteomes" id="UP000317243">
    <property type="component" value="Unassembled WGS sequence"/>
</dbReference>
<dbReference type="NCBIfam" id="TIGR00186">
    <property type="entry name" value="rRNA_methyl_3"/>
    <property type="match status" value="1"/>
</dbReference>
<dbReference type="RefSeq" id="WP_146510711.1">
    <property type="nucleotide sequence ID" value="NZ_SIHI01000009.1"/>
</dbReference>
<evidence type="ECO:0000256" key="2">
    <source>
        <dbReference type="ARBA" id="ARBA00022679"/>
    </source>
</evidence>
<dbReference type="GO" id="GO:0005829">
    <property type="term" value="C:cytosol"/>
    <property type="evidence" value="ECO:0007669"/>
    <property type="project" value="TreeGrafter"/>
</dbReference>
<dbReference type="PANTHER" id="PTHR46429:SF1">
    <property type="entry name" value="23S RRNA (GUANOSINE-2'-O-)-METHYLTRANSFERASE RLMB"/>
    <property type="match status" value="1"/>
</dbReference>